<accession>G2PZR2</accession>
<sequence>KKKVKLDLPNKFDRSKEKLVRFLTTIRAYLCYYNDKFLDNKAKVLYIATRLEGKALRWFEPM</sequence>
<keyword evidence="3" id="KW-1185">Reference proteome</keyword>
<proteinExistence type="predicted"/>
<feature type="non-terminal residue" evidence="2">
    <location>
        <position position="1"/>
    </location>
</feature>
<dbReference type="AlphaFoldDB" id="G2PZR2"/>
<dbReference type="KEGG" id="mtm:MYCTH_2054510"/>
<evidence type="ECO:0000259" key="1">
    <source>
        <dbReference type="Pfam" id="PF16297"/>
    </source>
</evidence>
<protein>
    <recommendedName>
        <fullName evidence="1">DUF4939 domain-containing protein</fullName>
    </recommendedName>
</protein>
<dbReference type="RefSeq" id="XP_003658382.1">
    <property type="nucleotide sequence ID" value="XM_003658334.1"/>
</dbReference>
<organism evidence="2 3">
    <name type="scientific">Thermothelomyces thermophilus (strain ATCC 42464 / BCRC 31852 / DSM 1799)</name>
    <name type="common">Sporotrichum thermophile</name>
    <dbReference type="NCBI Taxonomy" id="573729"/>
    <lineage>
        <taxon>Eukaryota</taxon>
        <taxon>Fungi</taxon>
        <taxon>Dikarya</taxon>
        <taxon>Ascomycota</taxon>
        <taxon>Pezizomycotina</taxon>
        <taxon>Sordariomycetes</taxon>
        <taxon>Sordariomycetidae</taxon>
        <taxon>Sordariales</taxon>
        <taxon>Chaetomiaceae</taxon>
        <taxon>Thermothelomyces</taxon>
    </lineage>
</organism>
<dbReference type="VEuPathDB" id="FungiDB:MYCTH_2054510"/>
<evidence type="ECO:0000313" key="2">
    <source>
        <dbReference type="EMBL" id="AEO53137.1"/>
    </source>
</evidence>
<reference evidence="2 3" key="1">
    <citation type="journal article" date="2011" name="Nat. Biotechnol.">
        <title>Comparative genomic analysis of the thermophilic biomass-degrading fungi Myceliophthora thermophila and Thielavia terrestris.</title>
        <authorList>
            <person name="Berka R.M."/>
            <person name="Grigoriev I.V."/>
            <person name="Otillar R."/>
            <person name="Salamov A."/>
            <person name="Grimwood J."/>
            <person name="Reid I."/>
            <person name="Ishmael N."/>
            <person name="John T."/>
            <person name="Darmond C."/>
            <person name="Moisan M.-C."/>
            <person name="Henrissat B."/>
            <person name="Coutinho P.M."/>
            <person name="Lombard V."/>
            <person name="Natvig D.O."/>
            <person name="Lindquist E."/>
            <person name="Schmutz J."/>
            <person name="Lucas S."/>
            <person name="Harris P."/>
            <person name="Powlowski J."/>
            <person name="Bellemare A."/>
            <person name="Taylor D."/>
            <person name="Butler G."/>
            <person name="de Vries R.P."/>
            <person name="Allijn I.E."/>
            <person name="van den Brink J."/>
            <person name="Ushinsky S."/>
            <person name="Storms R."/>
            <person name="Powell A.J."/>
            <person name="Paulsen I.T."/>
            <person name="Elbourne L.D.H."/>
            <person name="Baker S.E."/>
            <person name="Magnuson J."/>
            <person name="LaBoissiere S."/>
            <person name="Clutterbuck A.J."/>
            <person name="Martinez D."/>
            <person name="Wogulis M."/>
            <person name="de Leon A.L."/>
            <person name="Rey M.W."/>
            <person name="Tsang A."/>
        </authorList>
    </citation>
    <scope>NUCLEOTIDE SEQUENCE [LARGE SCALE GENOMIC DNA]</scope>
    <source>
        <strain evidence="3">ATCC 42464 / BCRC 31852 / DSM 1799</strain>
    </source>
</reference>
<evidence type="ECO:0000313" key="3">
    <source>
        <dbReference type="Proteomes" id="UP000007322"/>
    </source>
</evidence>
<name>G2PZR2_THET4</name>
<feature type="domain" description="DUF4939" evidence="1">
    <location>
        <begin position="6"/>
        <end position="59"/>
    </location>
</feature>
<dbReference type="HOGENOM" id="CLU_2910600_0_0_1"/>
<dbReference type="EMBL" id="CP003002">
    <property type="protein sequence ID" value="AEO53137.1"/>
    <property type="molecule type" value="Genomic_DNA"/>
</dbReference>
<dbReference type="InParanoid" id="G2PZR2"/>
<gene>
    <name evidence="2" type="ORF">MYCTH_2054510</name>
</gene>
<dbReference type="InterPro" id="IPR032549">
    <property type="entry name" value="DUF4939"/>
</dbReference>
<dbReference type="Pfam" id="PF16297">
    <property type="entry name" value="DUF4939"/>
    <property type="match status" value="1"/>
</dbReference>
<dbReference type="GeneID" id="11513016"/>
<dbReference type="OrthoDB" id="4847360at2759"/>
<dbReference type="Proteomes" id="UP000007322">
    <property type="component" value="Chromosome 1"/>
</dbReference>